<dbReference type="Gene3D" id="1.10.260.40">
    <property type="entry name" value="lambda repressor-like DNA-binding domains"/>
    <property type="match status" value="1"/>
</dbReference>
<dbReference type="InterPro" id="IPR010982">
    <property type="entry name" value="Lambda_DNA-bd_dom_sf"/>
</dbReference>
<dbReference type="AlphaFoldDB" id="A0A2U1TRE8"/>
<evidence type="ECO:0000256" key="2">
    <source>
        <dbReference type="ARBA" id="ARBA00023125"/>
    </source>
</evidence>
<dbReference type="Proteomes" id="UP000245138">
    <property type="component" value="Unassembled WGS sequence"/>
</dbReference>
<dbReference type="InterPro" id="IPR046335">
    <property type="entry name" value="LacI/GalR-like_sensor"/>
</dbReference>
<dbReference type="SUPFAM" id="SSF53822">
    <property type="entry name" value="Periplasmic binding protein-like I"/>
    <property type="match status" value="1"/>
</dbReference>
<dbReference type="SMART" id="SM00354">
    <property type="entry name" value="HTH_LACI"/>
    <property type="match status" value="1"/>
</dbReference>
<keyword evidence="7" id="KW-1185">Reference proteome</keyword>
<name>A0A2U1TRE8_9GAMM</name>
<evidence type="ECO:0000256" key="1">
    <source>
        <dbReference type="ARBA" id="ARBA00023015"/>
    </source>
</evidence>
<dbReference type="InterPro" id="IPR028082">
    <property type="entry name" value="Peripla_BP_I"/>
</dbReference>
<dbReference type="InterPro" id="IPR001387">
    <property type="entry name" value="Cro/C1-type_HTH"/>
</dbReference>
<feature type="domain" description="HTH lacI-type" evidence="4">
    <location>
        <begin position="2"/>
        <end position="57"/>
    </location>
</feature>
<dbReference type="GO" id="GO:0003700">
    <property type="term" value="F:DNA-binding transcription factor activity"/>
    <property type="evidence" value="ECO:0007669"/>
    <property type="project" value="TreeGrafter"/>
</dbReference>
<feature type="domain" description="HTH cro/C1-type" evidence="5">
    <location>
        <begin position="5"/>
        <end position="47"/>
    </location>
</feature>
<evidence type="ECO:0000259" key="5">
    <source>
        <dbReference type="PROSITE" id="PS50943"/>
    </source>
</evidence>
<dbReference type="PANTHER" id="PTHR30146:SF147">
    <property type="entry name" value="HTH-TYPE TRANSCRIPTIONAL REGULATOR DEGA"/>
    <property type="match status" value="1"/>
</dbReference>
<dbReference type="Pfam" id="PF13377">
    <property type="entry name" value="Peripla_BP_3"/>
    <property type="match status" value="1"/>
</dbReference>
<dbReference type="Gene3D" id="3.40.50.2300">
    <property type="match status" value="2"/>
</dbReference>
<gene>
    <name evidence="6" type="ORF">B4923_11790</name>
</gene>
<dbReference type="InterPro" id="IPR000843">
    <property type="entry name" value="HTH_LacI"/>
</dbReference>
<dbReference type="GO" id="GO:0000976">
    <property type="term" value="F:transcription cis-regulatory region binding"/>
    <property type="evidence" value="ECO:0007669"/>
    <property type="project" value="TreeGrafter"/>
</dbReference>
<dbReference type="CDD" id="cd01392">
    <property type="entry name" value="HTH_LacI"/>
    <property type="match status" value="1"/>
</dbReference>
<comment type="caution">
    <text evidence="6">The sequence shown here is derived from an EMBL/GenBank/DDBJ whole genome shotgun (WGS) entry which is preliminary data.</text>
</comment>
<keyword evidence="3" id="KW-0804">Transcription</keyword>
<protein>
    <submittedName>
        <fullName evidence="6">LacI family transcriptional regulator</fullName>
    </submittedName>
</protein>
<accession>A0A2U1TRE8</accession>
<dbReference type="RefSeq" id="WP_109054563.1">
    <property type="nucleotide sequence ID" value="NZ_QDKJ01000008.1"/>
</dbReference>
<evidence type="ECO:0000259" key="4">
    <source>
        <dbReference type="PROSITE" id="PS50932"/>
    </source>
</evidence>
<dbReference type="PROSITE" id="PS50943">
    <property type="entry name" value="HTH_CROC1"/>
    <property type="match status" value="1"/>
</dbReference>
<evidence type="ECO:0000313" key="6">
    <source>
        <dbReference type="EMBL" id="PWC11983.1"/>
    </source>
</evidence>
<keyword evidence="2" id="KW-0238">DNA-binding</keyword>
<dbReference type="Pfam" id="PF00356">
    <property type="entry name" value="LacI"/>
    <property type="match status" value="1"/>
</dbReference>
<evidence type="ECO:0000256" key="3">
    <source>
        <dbReference type="ARBA" id="ARBA00023163"/>
    </source>
</evidence>
<dbReference type="PANTHER" id="PTHR30146">
    <property type="entry name" value="LACI-RELATED TRANSCRIPTIONAL REPRESSOR"/>
    <property type="match status" value="1"/>
</dbReference>
<proteinExistence type="predicted"/>
<reference evidence="6 7" key="1">
    <citation type="submission" date="2018-04" db="EMBL/GenBank/DDBJ databases">
        <title>Brenneria corticis sp.nov.</title>
        <authorList>
            <person name="Li Y."/>
        </authorList>
    </citation>
    <scope>NUCLEOTIDE SEQUENCE [LARGE SCALE GENOMIC DNA]</scope>
    <source>
        <strain evidence="6 7">LMG 27715</strain>
    </source>
</reference>
<organism evidence="6 7">
    <name type="scientific">Brenneria roseae subsp. americana</name>
    <dbReference type="NCBI Taxonomy" id="1508507"/>
    <lineage>
        <taxon>Bacteria</taxon>
        <taxon>Pseudomonadati</taxon>
        <taxon>Pseudomonadota</taxon>
        <taxon>Gammaproteobacteria</taxon>
        <taxon>Enterobacterales</taxon>
        <taxon>Pectobacteriaceae</taxon>
        <taxon>Brenneria</taxon>
    </lineage>
</organism>
<dbReference type="EMBL" id="QDKJ01000008">
    <property type="protein sequence ID" value="PWC11983.1"/>
    <property type="molecule type" value="Genomic_DNA"/>
</dbReference>
<evidence type="ECO:0000313" key="7">
    <source>
        <dbReference type="Proteomes" id="UP000245138"/>
    </source>
</evidence>
<sequence length="356" mass="38974">MANIRDVAKHAGVSLSTVSNVLNGRTDQMRQETLERIEQAMRDLDYHPNRIAQQLKTGQAKMFGLLVPSIINPSFAALAREVDLAAKTHQYRVLLGNTYRQVDEEHAFLEDMFAHGVRGIIVAASDMEKPHFSRAAAQGMIMIAYDSRLSSGIQPGTTPYDSVSMDNVEAGRLAAEHLIARGCRHISFVTEASLTASRSHKIEGFLSAAREHGLLREEMIIEGKALSAYGDTEMTELGRLLAKKICQQPRWPDGVVTINDALGIGLMAGLHETGVNVPQEISIVGIDNISLSGLIYPGLTSVMPPLADMATTMVDRLLSRIDNPALPSKEFLFRPALVSRKSVRDSEDPHSGHTQK</sequence>
<dbReference type="OrthoDB" id="269117at2"/>
<dbReference type="PROSITE" id="PS00356">
    <property type="entry name" value="HTH_LACI_1"/>
    <property type="match status" value="1"/>
</dbReference>
<keyword evidence="1" id="KW-0805">Transcription regulation</keyword>
<dbReference type="PROSITE" id="PS50932">
    <property type="entry name" value="HTH_LACI_2"/>
    <property type="match status" value="1"/>
</dbReference>
<dbReference type="SUPFAM" id="SSF47413">
    <property type="entry name" value="lambda repressor-like DNA-binding domains"/>
    <property type="match status" value="1"/>
</dbReference>
<dbReference type="PRINTS" id="PR00036">
    <property type="entry name" value="HTHLACI"/>
</dbReference>